<accession>A0A1M5FV26</accession>
<dbReference type="OrthoDB" id="9793534at2"/>
<organism evidence="1 2">
    <name type="scientific">Desulfacinum infernum DSM 9756</name>
    <dbReference type="NCBI Taxonomy" id="1121391"/>
    <lineage>
        <taxon>Bacteria</taxon>
        <taxon>Pseudomonadati</taxon>
        <taxon>Thermodesulfobacteriota</taxon>
        <taxon>Syntrophobacteria</taxon>
        <taxon>Syntrophobacterales</taxon>
        <taxon>Syntrophobacteraceae</taxon>
        <taxon>Desulfacinum</taxon>
    </lineage>
</organism>
<dbReference type="PANTHER" id="PTHR34801:SF6">
    <property type="entry name" value="SLL1620 PROTEIN"/>
    <property type="match status" value="1"/>
</dbReference>
<evidence type="ECO:0000313" key="1">
    <source>
        <dbReference type="EMBL" id="SHF95254.1"/>
    </source>
</evidence>
<dbReference type="EMBL" id="FQVB01000033">
    <property type="protein sequence ID" value="SHF95254.1"/>
    <property type="molecule type" value="Genomic_DNA"/>
</dbReference>
<dbReference type="AlphaFoldDB" id="A0A1M5FV26"/>
<sequence>MTPNPLADCGPSPNCISSTASDPAKRIAPMTLCAPPPQMMRVLRQILLSLGRTRIVEETPVYLRAECKSLLSFVDDVEFHLDLDHKVLHMRSASRTGFWDLGVNRRRLEHICKELRKRCGGVREEPWTRRDPAKP</sequence>
<dbReference type="PIRSF" id="PIRSF026426">
    <property type="entry name" value="DUF1499"/>
    <property type="match status" value="1"/>
</dbReference>
<keyword evidence="2" id="KW-1185">Reference proteome</keyword>
<dbReference type="RefSeq" id="WP_073040844.1">
    <property type="nucleotide sequence ID" value="NZ_FQVB01000033.1"/>
</dbReference>
<gene>
    <name evidence="1" type="ORF">SAMN02745206_02978</name>
</gene>
<dbReference type="Proteomes" id="UP000184076">
    <property type="component" value="Unassembled WGS sequence"/>
</dbReference>
<dbReference type="Pfam" id="PF07386">
    <property type="entry name" value="DUF1499"/>
    <property type="match status" value="1"/>
</dbReference>
<protein>
    <submittedName>
        <fullName evidence="1">Uncharacterized conserved protein, DUF1499 family</fullName>
    </submittedName>
</protein>
<dbReference type="STRING" id="1121391.SAMN02745206_02978"/>
<name>A0A1M5FV26_9BACT</name>
<evidence type="ECO:0000313" key="2">
    <source>
        <dbReference type="Proteomes" id="UP000184076"/>
    </source>
</evidence>
<proteinExistence type="predicted"/>
<dbReference type="InterPro" id="IPR010865">
    <property type="entry name" value="DUF1499"/>
</dbReference>
<reference evidence="2" key="1">
    <citation type="submission" date="2016-11" db="EMBL/GenBank/DDBJ databases">
        <authorList>
            <person name="Varghese N."/>
            <person name="Submissions S."/>
        </authorList>
    </citation>
    <scope>NUCLEOTIDE SEQUENCE [LARGE SCALE GENOMIC DNA]</scope>
    <source>
        <strain evidence="2">DSM 9756</strain>
    </source>
</reference>
<dbReference type="PANTHER" id="PTHR34801">
    <property type="entry name" value="EXPRESSED PROTEIN"/>
    <property type="match status" value="1"/>
</dbReference>